<sequence length="65" mass="7434">MDDPRNEMDEEPAVFIAEETVELDARDRKAMADIDAGRFVSHEAVMRWLRSWGTDDELPPPKCGD</sequence>
<organism evidence="1 2">
    <name type="scientific">Brevundimonas viscosa</name>
    <dbReference type="NCBI Taxonomy" id="871741"/>
    <lineage>
        <taxon>Bacteria</taxon>
        <taxon>Pseudomonadati</taxon>
        <taxon>Pseudomonadota</taxon>
        <taxon>Alphaproteobacteria</taxon>
        <taxon>Caulobacterales</taxon>
        <taxon>Caulobacteraceae</taxon>
        <taxon>Brevundimonas</taxon>
    </lineage>
</organism>
<dbReference type="AlphaFoldDB" id="A0A1I6T1X4"/>
<evidence type="ECO:0008006" key="3">
    <source>
        <dbReference type="Google" id="ProtNLM"/>
    </source>
</evidence>
<accession>A0A1I6T1X4</accession>
<dbReference type="EMBL" id="FOZV01000007">
    <property type="protein sequence ID" value="SFS83284.1"/>
    <property type="molecule type" value="Genomic_DNA"/>
</dbReference>
<evidence type="ECO:0000313" key="2">
    <source>
        <dbReference type="Proteomes" id="UP000198788"/>
    </source>
</evidence>
<proteinExistence type="predicted"/>
<keyword evidence="2" id="KW-1185">Reference proteome</keyword>
<evidence type="ECO:0000313" key="1">
    <source>
        <dbReference type="EMBL" id="SFS83284.1"/>
    </source>
</evidence>
<dbReference type="OrthoDB" id="7211147at2"/>
<gene>
    <name evidence="1" type="ORF">SAMN05192570_2890</name>
</gene>
<dbReference type="RefSeq" id="WP_092312331.1">
    <property type="nucleotide sequence ID" value="NZ_FOZV01000007.1"/>
</dbReference>
<name>A0A1I6T1X4_9CAUL</name>
<dbReference type="Proteomes" id="UP000198788">
    <property type="component" value="Unassembled WGS sequence"/>
</dbReference>
<protein>
    <recommendedName>
        <fullName evidence="3">CopG family transcriptional regulator</fullName>
    </recommendedName>
</protein>
<dbReference type="STRING" id="871741.SAMN05192570_2890"/>
<reference evidence="2" key="1">
    <citation type="submission" date="2016-10" db="EMBL/GenBank/DDBJ databases">
        <authorList>
            <person name="Varghese N."/>
            <person name="Submissions S."/>
        </authorList>
    </citation>
    <scope>NUCLEOTIDE SEQUENCE [LARGE SCALE GENOMIC DNA]</scope>
    <source>
        <strain evidence="2">CGMCC 1.10683</strain>
    </source>
</reference>